<dbReference type="SMART" id="SM00244">
    <property type="entry name" value="PHB"/>
    <property type="match status" value="1"/>
</dbReference>
<dbReference type="EMBL" id="JAVFKY010000003">
    <property type="protein sequence ID" value="KAK5578487.1"/>
    <property type="molecule type" value="Genomic_DNA"/>
</dbReference>
<dbReference type="Proteomes" id="UP001344447">
    <property type="component" value="Unassembled WGS sequence"/>
</dbReference>
<protein>
    <recommendedName>
        <fullName evidence="2">Band 7 domain-containing protein</fullName>
    </recommendedName>
</protein>
<dbReference type="PRINTS" id="PR00721">
    <property type="entry name" value="STOMATIN"/>
</dbReference>
<proteinExistence type="inferred from homology"/>
<name>A0AAN7TYE8_9MYCE</name>
<accession>A0AAN7TYE8</accession>
<dbReference type="AlphaFoldDB" id="A0AAN7TYE8"/>
<sequence length="256" mass="29513">MNNIQKLSTTTIKFIKQSQRFNKRGFFTILNQYERGVVFNLGKFHKVKEPGFRVVIPFFQTCNVVDVRTFTYTLDKQEIISKDNISLIVDAIVFFKIHDPELVVTKVGDCTTLVKEMAQIKIRELLSHNTLDQVLHNRDKFSNEIYDELKDALDGYGITVDRLNLKDIRFEESIVRAMAKRAEADQLREAKIIYAQSEVQTARQILEAARILEQSPIAVRLRELDALQQIAKEPSKTIVYTPSNAFDSIPKVPIQH</sequence>
<dbReference type="Gene3D" id="6.10.250.2090">
    <property type="match status" value="1"/>
</dbReference>
<reference evidence="3 4" key="1">
    <citation type="submission" date="2023-11" db="EMBL/GenBank/DDBJ databases">
        <title>Dfirmibasis_genome.</title>
        <authorList>
            <person name="Edelbroek B."/>
            <person name="Kjellin J."/>
            <person name="Jerlstrom-Hultqvist J."/>
            <person name="Soderbom F."/>
        </authorList>
    </citation>
    <scope>NUCLEOTIDE SEQUENCE [LARGE SCALE GENOMIC DNA]</scope>
    <source>
        <strain evidence="3 4">TNS-C-14</strain>
    </source>
</reference>
<dbReference type="FunFam" id="3.30.479.30:FF:000004">
    <property type="entry name" value="Putative membrane protease family, stomatin"/>
    <property type="match status" value="1"/>
</dbReference>
<evidence type="ECO:0000313" key="4">
    <source>
        <dbReference type="Proteomes" id="UP001344447"/>
    </source>
</evidence>
<evidence type="ECO:0000259" key="2">
    <source>
        <dbReference type="SMART" id="SM00244"/>
    </source>
</evidence>
<comment type="similarity">
    <text evidence="1">Belongs to the band 7/mec-2 family.</text>
</comment>
<dbReference type="PANTHER" id="PTHR10264:SF19">
    <property type="entry name" value="AT06885P-RELATED"/>
    <property type="match status" value="1"/>
</dbReference>
<feature type="domain" description="Band 7" evidence="2">
    <location>
        <begin position="25"/>
        <end position="182"/>
    </location>
</feature>
<dbReference type="Gene3D" id="3.30.479.30">
    <property type="entry name" value="Band 7 domain"/>
    <property type="match status" value="1"/>
</dbReference>
<comment type="caution">
    <text evidence="3">The sequence shown here is derived from an EMBL/GenBank/DDBJ whole genome shotgun (WGS) entry which is preliminary data.</text>
</comment>
<gene>
    <name evidence="3" type="ORF">RB653_008158</name>
</gene>
<dbReference type="GO" id="GO:0098552">
    <property type="term" value="C:side of membrane"/>
    <property type="evidence" value="ECO:0007669"/>
    <property type="project" value="UniProtKB-ARBA"/>
</dbReference>
<dbReference type="InterPro" id="IPR036013">
    <property type="entry name" value="Band_7/SPFH_dom_sf"/>
</dbReference>
<dbReference type="InterPro" id="IPR001107">
    <property type="entry name" value="Band_7"/>
</dbReference>
<dbReference type="PANTHER" id="PTHR10264">
    <property type="entry name" value="BAND 7 PROTEIN-RELATED"/>
    <property type="match status" value="1"/>
</dbReference>
<dbReference type="SUPFAM" id="SSF117892">
    <property type="entry name" value="Band 7/SPFH domain"/>
    <property type="match status" value="1"/>
</dbReference>
<dbReference type="GO" id="GO:0005886">
    <property type="term" value="C:plasma membrane"/>
    <property type="evidence" value="ECO:0007669"/>
    <property type="project" value="InterPro"/>
</dbReference>
<evidence type="ECO:0000256" key="1">
    <source>
        <dbReference type="ARBA" id="ARBA00008164"/>
    </source>
</evidence>
<keyword evidence="4" id="KW-1185">Reference proteome</keyword>
<dbReference type="InterPro" id="IPR043202">
    <property type="entry name" value="Band-7_stomatin-like"/>
</dbReference>
<evidence type="ECO:0000313" key="3">
    <source>
        <dbReference type="EMBL" id="KAK5578487.1"/>
    </source>
</evidence>
<organism evidence="3 4">
    <name type="scientific">Dictyostelium firmibasis</name>
    <dbReference type="NCBI Taxonomy" id="79012"/>
    <lineage>
        <taxon>Eukaryota</taxon>
        <taxon>Amoebozoa</taxon>
        <taxon>Evosea</taxon>
        <taxon>Eumycetozoa</taxon>
        <taxon>Dictyostelia</taxon>
        <taxon>Dictyosteliales</taxon>
        <taxon>Dictyosteliaceae</taxon>
        <taxon>Dictyostelium</taxon>
    </lineage>
</organism>
<dbReference type="InterPro" id="IPR001972">
    <property type="entry name" value="Stomatin_HflK_fam"/>
</dbReference>
<dbReference type="Pfam" id="PF01145">
    <property type="entry name" value="Band_7"/>
    <property type="match status" value="1"/>
</dbReference>